<protein>
    <submittedName>
        <fullName evidence="2">Piwi domain-containing protein</fullName>
    </submittedName>
</protein>
<dbReference type="EMBL" id="JBHSZQ010000035">
    <property type="protein sequence ID" value="MFC7126661.1"/>
    <property type="molecule type" value="Genomic_DNA"/>
</dbReference>
<dbReference type="SMART" id="SM00950">
    <property type="entry name" value="Piwi"/>
    <property type="match status" value="1"/>
</dbReference>
<dbReference type="Gene3D" id="3.40.50.2300">
    <property type="match status" value="1"/>
</dbReference>
<dbReference type="InterPro" id="IPR036397">
    <property type="entry name" value="RNaseH_sf"/>
</dbReference>
<sequence>MSDSQREVVSAQADKEAGAYLFNSASNRRLTNLNVNIYDLRVDGGLNYRDDREQFTSTAAYFLGEKHGIPVVPKDTLEVVALGSLSRSVSTWGRTVTAEKASNERVELNPETQQDRELIDSLVESDLRRAIPESRYDFRYLNDVTDRKPAFGADDDPFAAHHTFELKVDVTANGRVLLHVDVGHNLKGTRTIAEDYSHGDELPQATVQHDLRNYYVEGEGELRGWSDYSYTEEIPDVGDSIAAMHEGNLDEDLRQEYMDKDPQMVELTYDGENIRHHLPQLLVYAADTNTVRKQSSEFHRRFSSKRAMMPRERIEYFRDFIQNLGRLPVLDLEFTPGPTNAGYTRYEYLSGPSPLRFHDDQSARTPSEGITTHGVYSPPEECTVALICPERFETIEDELPPIIVKSLNRIGSPSATRVRQYELGSEASYSNVWHDLPSDTDVALVVVPDEDKIVDFPVDDPYDELKRTLMRQGIPSQMMQKSSAESILSKKNRSLSANRKLLNILSALVAKAGGTPWQLDGLPEKTDAYLGLDVSYDEQSDQHTGASASVVLADGTTFAAESTTQQSGERFSAMDVGQFARDLVSDVAAEKGFKPQRLCLIRDGKLNEDLQTIKEEITETGASLDVVSIRKSGQPRVGEFDGTAFRIANKGTAFVSEGRDESILHSVGEPELKEGNSVGTPRTLRVIQRTGPTDIEVLTEQMYWLSEMHVGSAIRSTRIPVPIHYADLAASFVADGYVSPGETIRGPSFI</sequence>
<gene>
    <name evidence="2" type="ORF">ACFQJ7_11575</name>
</gene>
<dbReference type="Proteomes" id="UP001596414">
    <property type="component" value="Unassembled WGS sequence"/>
</dbReference>
<dbReference type="Gene3D" id="3.30.420.10">
    <property type="entry name" value="Ribonuclease H-like superfamily/Ribonuclease H"/>
    <property type="match status" value="1"/>
</dbReference>
<evidence type="ECO:0000313" key="3">
    <source>
        <dbReference type="Proteomes" id="UP001596414"/>
    </source>
</evidence>
<dbReference type="InterPro" id="IPR012337">
    <property type="entry name" value="RNaseH-like_sf"/>
</dbReference>
<accession>A0ABD5X6A4</accession>
<dbReference type="Pfam" id="PF02171">
    <property type="entry name" value="Piwi"/>
    <property type="match status" value="1"/>
</dbReference>
<organism evidence="2 3">
    <name type="scientific">Halovenus rubra</name>
    <dbReference type="NCBI Taxonomy" id="869890"/>
    <lineage>
        <taxon>Archaea</taxon>
        <taxon>Methanobacteriati</taxon>
        <taxon>Methanobacteriota</taxon>
        <taxon>Stenosarchaea group</taxon>
        <taxon>Halobacteria</taxon>
        <taxon>Halobacteriales</taxon>
        <taxon>Haloarculaceae</taxon>
        <taxon>Halovenus</taxon>
    </lineage>
</organism>
<feature type="domain" description="Piwi" evidence="1">
    <location>
        <begin position="442"/>
        <end position="738"/>
    </location>
</feature>
<dbReference type="SUPFAM" id="SSF53098">
    <property type="entry name" value="Ribonuclease H-like"/>
    <property type="match status" value="1"/>
</dbReference>
<dbReference type="AlphaFoldDB" id="A0ABD5X6A4"/>
<dbReference type="InterPro" id="IPR003165">
    <property type="entry name" value="Piwi"/>
</dbReference>
<evidence type="ECO:0000313" key="2">
    <source>
        <dbReference type="EMBL" id="MFC7126661.1"/>
    </source>
</evidence>
<proteinExistence type="predicted"/>
<dbReference type="PROSITE" id="PS50822">
    <property type="entry name" value="PIWI"/>
    <property type="match status" value="1"/>
</dbReference>
<reference evidence="2 3" key="1">
    <citation type="journal article" date="2014" name="Int. J. Syst. Evol. Microbiol.">
        <title>Complete genome sequence of Corynebacterium casei LMG S-19264T (=DSM 44701T), isolated from a smear-ripened cheese.</title>
        <authorList>
            <consortium name="US DOE Joint Genome Institute (JGI-PGF)"/>
            <person name="Walter F."/>
            <person name="Albersmeier A."/>
            <person name="Kalinowski J."/>
            <person name="Ruckert C."/>
        </authorList>
    </citation>
    <scope>NUCLEOTIDE SEQUENCE [LARGE SCALE GENOMIC DNA]</scope>
    <source>
        <strain evidence="2 3">CGMCC 4.7215</strain>
    </source>
</reference>
<comment type="caution">
    <text evidence="2">The sequence shown here is derived from an EMBL/GenBank/DDBJ whole genome shotgun (WGS) entry which is preliminary data.</text>
</comment>
<name>A0ABD5X6A4_9EURY</name>
<evidence type="ECO:0000259" key="1">
    <source>
        <dbReference type="PROSITE" id="PS50822"/>
    </source>
</evidence>
<dbReference type="RefSeq" id="WP_267638746.1">
    <property type="nucleotide sequence ID" value="NZ_JAODIY010000037.1"/>
</dbReference>